<dbReference type="Proteomes" id="UP000011566">
    <property type="component" value="Unassembled WGS sequence"/>
</dbReference>
<name>M0LWX5_9EURY</name>
<dbReference type="RefSeq" id="WP_007694131.1">
    <property type="nucleotide sequence ID" value="NZ_AJRK01000034.1"/>
</dbReference>
<dbReference type="eggNOG" id="arCOG04794">
    <property type="taxonomic scope" value="Archaea"/>
</dbReference>
<protein>
    <submittedName>
        <fullName evidence="1">Glycosyltransferase-like protein</fullName>
    </submittedName>
</protein>
<proteinExistence type="predicted"/>
<organism evidence="1 2">
    <name type="scientific">Halococcus hamelinensis 100A6</name>
    <dbReference type="NCBI Taxonomy" id="1132509"/>
    <lineage>
        <taxon>Archaea</taxon>
        <taxon>Methanobacteriati</taxon>
        <taxon>Methanobacteriota</taxon>
        <taxon>Stenosarchaea group</taxon>
        <taxon>Halobacteria</taxon>
        <taxon>Halobacteriales</taxon>
        <taxon>Halococcaceae</taxon>
        <taxon>Halococcus</taxon>
    </lineage>
</organism>
<accession>M0LWX5</accession>
<comment type="caution">
    <text evidence="1">The sequence shown here is derived from an EMBL/GenBank/DDBJ whole genome shotgun (WGS) entry which is preliminary data.</text>
</comment>
<dbReference type="OrthoDB" id="123709at2157"/>
<evidence type="ECO:0000313" key="2">
    <source>
        <dbReference type="Proteomes" id="UP000011566"/>
    </source>
</evidence>
<gene>
    <name evidence="1" type="ORF">C447_11870</name>
</gene>
<keyword evidence="1" id="KW-0808">Transferase</keyword>
<keyword evidence="2" id="KW-1185">Reference proteome</keyword>
<dbReference type="GO" id="GO:0016740">
    <property type="term" value="F:transferase activity"/>
    <property type="evidence" value="ECO:0007669"/>
    <property type="project" value="UniProtKB-KW"/>
</dbReference>
<evidence type="ECO:0000313" key="1">
    <source>
        <dbReference type="EMBL" id="EMA37668.1"/>
    </source>
</evidence>
<reference evidence="1 2" key="1">
    <citation type="journal article" date="2014" name="PLoS Genet.">
        <title>Phylogenetically driven sequencing of extremely halophilic archaea reveals strategies for static and dynamic osmo-response.</title>
        <authorList>
            <person name="Becker E.A."/>
            <person name="Seitzer P.M."/>
            <person name="Tritt A."/>
            <person name="Larsen D."/>
            <person name="Krusor M."/>
            <person name="Yao A.I."/>
            <person name="Wu D."/>
            <person name="Madern D."/>
            <person name="Eisen J.A."/>
            <person name="Darling A.E."/>
            <person name="Facciotti M.T."/>
        </authorList>
    </citation>
    <scope>NUCLEOTIDE SEQUENCE [LARGE SCALE GENOMIC DNA]</scope>
    <source>
        <strain evidence="1 2">100A6</strain>
    </source>
</reference>
<dbReference type="SUPFAM" id="SSF53448">
    <property type="entry name" value="Nucleotide-diphospho-sugar transferases"/>
    <property type="match status" value="1"/>
</dbReference>
<dbReference type="EMBL" id="AOMB01000033">
    <property type="protein sequence ID" value="EMA37668.1"/>
    <property type="molecule type" value="Genomic_DNA"/>
</dbReference>
<dbReference type="PATRIC" id="fig|1132509.6.peg.2702"/>
<sequence length="365" mass="39959">MEYVQERITTLHGVRDAAPEAPTDRTAVVVPMAGREYRTPAATGVFSTLERVSPARVVVALQADPERVADVRAWLDGFDLPVDLLWCDGPRLDALLADRGLAGETGKGRDVWLALGLASRHEFVVVHDADATSYSAADVPRLCAPLADGEFEFVKGYYARIERTQLFGRLFRLFYEPLVATLRERHTADVLDYLGAFRYALAGEVGLTGDLARRVRLSRGWGLEIDTLGSAFEQGGFERTAQVDLGIDVHDHRGISGGEGLAAMSRAVGRALLRIVEAHGVRPDYDALPSRYERTGARFVRQYAADARHNGLDYDPMAERDQVATYADAIVPPDADTRLPAWTDAPLDPDDVREVAAADLAATKD</sequence>
<dbReference type="AlphaFoldDB" id="M0LWX5"/>
<dbReference type="InterPro" id="IPR029044">
    <property type="entry name" value="Nucleotide-diphossugar_trans"/>
</dbReference>
<dbReference type="Gene3D" id="3.90.550.10">
    <property type="entry name" value="Spore Coat Polysaccharide Biosynthesis Protein SpsA, Chain A"/>
    <property type="match status" value="1"/>
</dbReference>